<accession>A0A077RR81</accession>
<gene>
    <name evidence="1" type="ORF">TRAES_3BF098600020CFD_c1</name>
</gene>
<organism evidence="1">
    <name type="scientific">Triticum aestivum</name>
    <name type="common">Wheat</name>
    <dbReference type="NCBI Taxonomy" id="4565"/>
    <lineage>
        <taxon>Eukaryota</taxon>
        <taxon>Viridiplantae</taxon>
        <taxon>Streptophyta</taxon>
        <taxon>Embryophyta</taxon>
        <taxon>Tracheophyta</taxon>
        <taxon>Spermatophyta</taxon>
        <taxon>Magnoliopsida</taxon>
        <taxon>Liliopsida</taxon>
        <taxon>Poales</taxon>
        <taxon>Poaceae</taxon>
        <taxon>BOP clade</taxon>
        <taxon>Pooideae</taxon>
        <taxon>Triticodae</taxon>
        <taxon>Triticeae</taxon>
        <taxon>Triticinae</taxon>
        <taxon>Triticum</taxon>
    </lineage>
</organism>
<dbReference type="EMBL" id="HG670306">
    <property type="protein sequence ID" value="CDM82225.1"/>
    <property type="molecule type" value="Genomic_DNA"/>
</dbReference>
<protein>
    <submittedName>
        <fullName evidence="1">Uncharacterized protein</fullName>
    </submittedName>
</protein>
<name>A0A077RR81_WHEAT</name>
<dbReference type="AlphaFoldDB" id="A0A077RR81"/>
<proteinExistence type="predicted"/>
<reference evidence="1" key="1">
    <citation type="journal article" date="2014" name="Science">
        <title>Structural and functional partitioning of bread wheat chromosome 3B.</title>
        <authorList>
            <person name="Choulet F."/>
            <person name="Alberti A."/>
            <person name="Theil S."/>
            <person name="Glover N."/>
            <person name="Barbe V."/>
            <person name="Daron J."/>
            <person name="Pingault L."/>
            <person name="Sourdille P."/>
            <person name="Couloux A."/>
            <person name="Paux E."/>
            <person name="Leroy P."/>
            <person name="Mangenot S."/>
            <person name="Guilhot N."/>
            <person name="Le Gouis J."/>
            <person name="Balfourier F."/>
            <person name="Alaux M."/>
            <person name="Jamilloux V."/>
            <person name="Poulain J."/>
            <person name="Durand C."/>
            <person name="Bellec A."/>
            <person name="Gaspin C."/>
            <person name="Safar J."/>
            <person name="Dolezel J."/>
            <person name="Rogers J."/>
            <person name="Vandepoele K."/>
            <person name="Aury J.M."/>
            <person name="Mayer K."/>
            <person name="Berges H."/>
            <person name="Quesneville H."/>
            <person name="Wincker P."/>
            <person name="Feuillet C."/>
        </authorList>
    </citation>
    <scope>NUCLEOTIDE SEQUENCE</scope>
</reference>
<evidence type="ECO:0000313" key="1">
    <source>
        <dbReference type="EMBL" id="CDM82225.1"/>
    </source>
</evidence>
<sequence>MRRSRRLSYRLGVLATSSTVVLYICTWRRGAARSCPPAWRGPVEIGMRAVRCVLGYFGSIRRCPSRWRCLVGRRASRNDQRTGTNKDLLVPPSPWMDIARPPSTSSLGAFAPSLPYRL</sequence>
<dbReference type="HOGENOM" id="CLU_2077403_0_0_1"/>